<dbReference type="Pfam" id="PF13302">
    <property type="entry name" value="Acetyltransf_3"/>
    <property type="match status" value="1"/>
</dbReference>
<dbReference type="Gene3D" id="3.40.630.30">
    <property type="match status" value="1"/>
</dbReference>
<dbReference type="EMBL" id="JAUZVZ010000007">
    <property type="protein sequence ID" value="MDP4535895.1"/>
    <property type="molecule type" value="Genomic_DNA"/>
</dbReference>
<organism evidence="2 3">
    <name type="scientific">Alkalimonas collagenimarina</name>
    <dbReference type="NCBI Taxonomy" id="400390"/>
    <lineage>
        <taxon>Bacteria</taxon>
        <taxon>Pseudomonadati</taxon>
        <taxon>Pseudomonadota</taxon>
        <taxon>Gammaproteobacteria</taxon>
        <taxon>Alkalimonas</taxon>
    </lineage>
</organism>
<keyword evidence="3" id="KW-1185">Reference proteome</keyword>
<accession>A0ABT9GXV7</accession>
<sequence length="156" mass="17815">MPSSIMLRKATLTDADRLLEWRNDELTRLFSLNPKPVTQQEHMVWLQNSLINKQRLLLIAEIGSNAFGTVRADSQKKINTISWTLSPDHRGKGLAKEMVALFVIQLEGLIMAKILPGNTPSIRVAEYAGLSYEYTQNNVMYYVRTNPITNKRLIKQ</sequence>
<feature type="domain" description="N-acetyltransferase" evidence="1">
    <location>
        <begin position="5"/>
        <end position="147"/>
    </location>
</feature>
<proteinExistence type="predicted"/>
<dbReference type="InterPro" id="IPR016181">
    <property type="entry name" value="Acyl_CoA_acyltransferase"/>
</dbReference>
<dbReference type="SUPFAM" id="SSF55729">
    <property type="entry name" value="Acyl-CoA N-acyltransferases (Nat)"/>
    <property type="match status" value="1"/>
</dbReference>
<evidence type="ECO:0000259" key="1">
    <source>
        <dbReference type="PROSITE" id="PS51186"/>
    </source>
</evidence>
<protein>
    <submittedName>
        <fullName evidence="2">GNAT family N-acetyltransferase</fullName>
    </submittedName>
</protein>
<dbReference type="InterPro" id="IPR000182">
    <property type="entry name" value="GNAT_dom"/>
</dbReference>
<dbReference type="PROSITE" id="PS51186">
    <property type="entry name" value="GNAT"/>
    <property type="match status" value="1"/>
</dbReference>
<dbReference type="RefSeq" id="WP_305893157.1">
    <property type="nucleotide sequence ID" value="NZ_JAUZVZ010000007.1"/>
</dbReference>
<gene>
    <name evidence="2" type="ORF">Q3O60_06830</name>
</gene>
<reference evidence="2 3" key="1">
    <citation type="submission" date="2023-08" db="EMBL/GenBank/DDBJ databases">
        <authorList>
            <person name="Joshi A."/>
            <person name="Thite S."/>
        </authorList>
    </citation>
    <scope>NUCLEOTIDE SEQUENCE [LARGE SCALE GENOMIC DNA]</scope>
    <source>
        <strain evidence="2 3">AC40</strain>
    </source>
</reference>
<evidence type="ECO:0000313" key="2">
    <source>
        <dbReference type="EMBL" id="MDP4535895.1"/>
    </source>
</evidence>
<name>A0ABT9GXV7_9GAMM</name>
<evidence type="ECO:0000313" key="3">
    <source>
        <dbReference type="Proteomes" id="UP001231616"/>
    </source>
</evidence>
<comment type="caution">
    <text evidence="2">The sequence shown here is derived from an EMBL/GenBank/DDBJ whole genome shotgun (WGS) entry which is preliminary data.</text>
</comment>
<dbReference type="Proteomes" id="UP001231616">
    <property type="component" value="Unassembled WGS sequence"/>
</dbReference>